<evidence type="ECO:0000259" key="8">
    <source>
        <dbReference type="Pfam" id="PF09349"/>
    </source>
</evidence>
<keyword evidence="5" id="KW-0210">Decarboxylase</keyword>
<dbReference type="InterPro" id="IPR018020">
    <property type="entry name" value="OHCU_decarboxylase"/>
</dbReference>
<dbReference type="SUPFAM" id="SSF158694">
    <property type="entry name" value="UraD-Like"/>
    <property type="match status" value="1"/>
</dbReference>
<feature type="region of interest" description="Disordered" evidence="7">
    <location>
        <begin position="68"/>
        <end position="102"/>
    </location>
</feature>
<feature type="compositionally biased region" description="Basic and acidic residues" evidence="7">
    <location>
        <begin position="68"/>
        <end position="79"/>
    </location>
</feature>
<dbReference type="eggNOG" id="COG3195">
    <property type="taxonomic scope" value="Bacteria"/>
</dbReference>
<feature type="domain" description="Oxo-4-hydroxy-4-carboxy-5-ureidoimidazoline decarboxylase" evidence="8">
    <location>
        <begin position="7"/>
        <end position="163"/>
    </location>
</feature>
<dbReference type="Pfam" id="PF09349">
    <property type="entry name" value="OHCU_decarbox"/>
    <property type="match status" value="1"/>
</dbReference>
<dbReference type="GO" id="GO:0006144">
    <property type="term" value="P:purine nucleobase metabolic process"/>
    <property type="evidence" value="ECO:0007669"/>
    <property type="project" value="UniProtKB-KW"/>
</dbReference>
<dbReference type="AlphaFoldDB" id="I0IIX8"/>
<dbReference type="HOGENOM" id="CLU_092522_2_1_0"/>
<proteinExistence type="predicted"/>
<evidence type="ECO:0000256" key="7">
    <source>
        <dbReference type="SAM" id="MobiDB-lite"/>
    </source>
</evidence>
<dbReference type="PANTHER" id="PTHR43466:SF1">
    <property type="entry name" value="2-OXO-4-HYDROXY-4-CARBOXY-5-UREIDOIMIDAZOLINE DECARBOXYLASE-RELATED"/>
    <property type="match status" value="1"/>
</dbReference>
<dbReference type="InterPro" id="IPR036778">
    <property type="entry name" value="OHCU_decarboxylase_sf"/>
</dbReference>
<comment type="pathway">
    <text evidence="2">Purine metabolism; urate degradation; (S)-allantoin from urate: step 3/3.</text>
</comment>
<evidence type="ECO:0000313" key="10">
    <source>
        <dbReference type="Proteomes" id="UP000007881"/>
    </source>
</evidence>
<sequence length="181" mass="19752">MTLNDLNALRETDATAAFLACCGTRWWAQQMAASRPFRSLAELHEAAGMIFEAMGEGHWLEAFEAHPRIGERPGSERSRSAGNREWSAGEQAGMSDADAEARAAMAEENANYEARFGWPFIVCATGRTADEMLVACVRRQRNAPEKEAAVAAAEQRKITALRIAKLLTAEHGEGASAEVRE</sequence>
<dbReference type="KEGG" id="phm:PSMK_30570"/>
<dbReference type="NCBIfam" id="TIGR03180">
    <property type="entry name" value="UraD_2"/>
    <property type="match status" value="1"/>
</dbReference>
<name>I0IIX8_PHYMF</name>
<keyword evidence="4" id="KW-0659">Purine metabolism</keyword>
<reference evidence="9 10" key="1">
    <citation type="submission" date="2012-02" db="EMBL/GenBank/DDBJ databases">
        <title>Complete genome sequence of Phycisphaera mikurensis NBRC 102666.</title>
        <authorList>
            <person name="Ankai A."/>
            <person name="Hosoyama A."/>
            <person name="Terui Y."/>
            <person name="Sekine M."/>
            <person name="Fukai R."/>
            <person name="Kato Y."/>
            <person name="Nakamura S."/>
            <person name="Yamada-Narita S."/>
            <person name="Kawakoshi A."/>
            <person name="Fukunaga Y."/>
            <person name="Yamazaki S."/>
            <person name="Fujita N."/>
        </authorList>
    </citation>
    <scope>NUCLEOTIDE SEQUENCE [LARGE SCALE GENOMIC DNA]</scope>
    <source>
        <strain evidence="10">NBRC 102666 / KCTC 22515 / FYK2301M01</strain>
    </source>
</reference>
<dbReference type="STRING" id="1142394.PSMK_30570"/>
<dbReference type="GO" id="GO:0051997">
    <property type="term" value="F:2-oxo-4-hydroxy-4-carboxy-5-ureidoimidazoline decarboxylase activity"/>
    <property type="evidence" value="ECO:0007669"/>
    <property type="project" value="UniProtKB-EC"/>
</dbReference>
<comment type="catalytic activity">
    <reaction evidence="1">
        <text>5-hydroxy-2-oxo-4-ureido-2,5-dihydro-1H-imidazole-5-carboxylate + H(+) = (S)-allantoin + CO2</text>
        <dbReference type="Rhea" id="RHEA:26301"/>
        <dbReference type="ChEBI" id="CHEBI:15378"/>
        <dbReference type="ChEBI" id="CHEBI:15678"/>
        <dbReference type="ChEBI" id="CHEBI:16526"/>
        <dbReference type="ChEBI" id="CHEBI:58639"/>
        <dbReference type="EC" id="4.1.1.97"/>
    </reaction>
</comment>
<dbReference type="Gene3D" id="1.10.3330.10">
    <property type="entry name" value="Oxo-4-hydroxy-4-carboxy-5-ureidoimidazoline decarboxylase"/>
    <property type="match status" value="1"/>
</dbReference>
<dbReference type="RefSeq" id="WP_014438421.1">
    <property type="nucleotide sequence ID" value="NC_017080.1"/>
</dbReference>
<evidence type="ECO:0000313" key="9">
    <source>
        <dbReference type="EMBL" id="BAM05216.1"/>
    </source>
</evidence>
<keyword evidence="10" id="KW-1185">Reference proteome</keyword>
<evidence type="ECO:0000256" key="1">
    <source>
        <dbReference type="ARBA" id="ARBA00001163"/>
    </source>
</evidence>
<evidence type="ECO:0000256" key="5">
    <source>
        <dbReference type="ARBA" id="ARBA00022793"/>
    </source>
</evidence>
<keyword evidence="6 9" id="KW-0456">Lyase</keyword>
<dbReference type="PANTHER" id="PTHR43466">
    <property type="entry name" value="2-OXO-4-HYDROXY-4-CARBOXY-5-UREIDOIMIDAZOLINE DECARBOXYLASE-RELATED"/>
    <property type="match status" value="1"/>
</dbReference>
<evidence type="ECO:0000256" key="4">
    <source>
        <dbReference type="ARBA" id="ARBA00022631"/>
    </source>
</evidence>
<gene>
    <name evidence="9" type="ordered locus">PSMK_30570</name>
</gene>
<accession>I0IIX8</accession>
<protein>
    <recommendedName>
        <fullName evidence="3">2-oxo-4-hydroxy-4-carboxy-5-ureidoimidazoline decarboxylase</fullName>
        <ecNumber evidence="3">4.1.1.97</ecNumber>
    </recommendedName>
</protein>
<dbReference type="EMBL" id="AP012338">
    <property type="protein sequence ID" value="BAM05216.1"/>
    <property type="molecule type" value="Genomic_DNA"/>
</dbReference>
<dbReference type="NCBIfam" id="NF010372">
    <property type="entry name" value="PRK13798.1"/>
    <property type="match status" value="1"/>
</dbReference>
<organism evidence="9 10">
    <name type="scientific">Phycisphaera mikurensis (strain NBRC 102666 / KCTC 22515 / FYK2301M01)</name>
    <dbReference type="NCBI Taxonomy" id="1142394"/>
    <lineage>
        <taxon>Bacteria</taxon>
        <taxon>Pseudomonadati</taxon>
        <taxon>Planctomycetota</taxon>
        <taxon>Phycisphaerae</taxon>
        <taxon>Phycisphaerales</taxon>
        <taxon>Phycisphaeraceae</taxon>
        <taxon>Phycisphaera</taxon>
    </lineage>
</organism>
<dbReference type="OrthoDB" id="9800909at2"/>
<evidence type="ECO:0000256" key="2">
    <source>
        <dbReference type="ARBA" id="ARBA00004754"/>
    </source>
</evidence>
<evidence type="ECO:0000256" key="6">
    <source>
        <dbReference type="ARBA" id="ARBA00023239"/>
    </source>
</evidence>
<dbReference type="GO" id="GO:0019628">
    <property type="term" value="P:urate catabolic process"/>
    <property type="evidence" value="ECO:0007669"/>
    <property type="project" value="TreeGrafter"/>
</dbReference>
<dbReference type="Proteomes" id="UP000007881">
    <property type="component" value="Chromosome"/>
</dbReference>
<dbReference type="EC" id="4.1.1.97" evidence="3"/>
<evidence type="ECO:0000256" key="3">
    <source>
        <dbReference type="ARBA" id="ARBA00012257"/>
    </source>
</evidence>
<dbReference type="InterPro" id="IPR017595">
    <property type="entry name" value="OHCU_decarboxylase-2"/>
</dbReference>